<dbReference type="InterPro" id="IPR036390">
    <property type="entry name" value="WH_DNA-bd_sf"/>
</dbReference>
<dbReference type="EMBL" id="OMOJ01000010">
    <property type="protein sequence ID" value="SPF81493.1"/>
    <property type="molecule type" value="Genomic_DNA"/>
</dbReference>
<dbReference type="InterPro" id="IPR036388">
    <property type="entry name" value="WH-like_DNA-bd_sf"/>
</dbReference>
<dbReference type="SUPFAM" id="SSF46785">
    <property type="entry name" value="Winged helix' DNA-binding domain"/>
    <property type="match status" value="1"/>
</dbReference>
<dbReference type="GO" id="GO:0032993">
    <property type="term" value="C:protein-DNA complex"/>
    <property type="evidence" value="ECO:0007669"/>
    <property type="project" value="TreeGrafter"/>
</dbReference>
<evidence type="ECO:0000256" key="2">
    <source>
        <dbReference type="ARBA" id="ARBA00023015"/>
    </source>
</evidence>
<dbReference type="PROSITE" id="PS50931">
    <property type="entry name" value="HTH_LYSR"/>
    <property type="match status" value="1"/>
</dbReference>
<dbReference type="RefSeq" id="WP_108887282.1">
    <property type="nucleotide sequence ID" value="NZ_OMOJ01000010.1"/>
</dbReference>
<keyword evidence="7" id="KW-1185">Reference proteome</keyword>
<dbReference type="Pfam" id="PF03466">
    <property type="entry name" value="LysR_substrate"/>
    <property type="match status" value="1"/>
</dbReference>
<dbReference type="PANTHER" id="PTHR30346:SF0">
    <property type="entry name" value="HCA OPERON TRANSCRIPTIONAL ACTIVATOR HCAR"/>
    <property type="match status" value="1"/>
</dbReference>
<evidence type="ECO:0000313" key="7">
    <source>
        <dbReference type="Proteomes" id="UP000244904"/>
    </source>
</evidence>
<dbReference type="Gene3D" id="1.10.10.10">
    <property type="entry name" value="Winged helix-like DNA-binding domain superfamily/Winged helix DNA-binding domain"/>
    <property type="match status" value="1"/>
</dbReference>
<name>A0A2R8AZN6_9RHOB</name>
<gene>
    <name evidence="6" type="primary">hcaR</name>
    <name evidence="6" type="ORF">PRI8871_03317</name>
</gene>
<dbReference type="AlphaFoldDB" id="A0A2R8AZN6"/>
<keyword evidence="4" id="KW-0804">Transcription</keyword>
<evidence type="ECO:0000259" key="5">
    <source>
        <dbReference type="PROSITE" id="PS50931"/>
    </source>
</evidence>
<accession>A0A2R8AZN6</accession>
<dbReference type="InterPro" id="IPR000847">
    <property type="entry name" value="LysR_HTH_N"/>
</dbReference>
<evidence type="ECO:0000256" key="1">
    <source>
        <dbReference type="ARBA" id="ARBA00009437"/>
    </source>
</evidence>
<dbReference type="PANTHER" id="PTHR30346">
    <property type="entry name" value="TRANSCRIPTIONAL DUAL REGULATOR HCAR-RELATED"/>
    <property type="match status" value="1"/>
</dbReference>
<proteinExistence type="inferred from homology"/>
<comment type="similarity">
    <text evidence="1">Belongs to the LysR transcriptional regulatory family.</text>
</comment>
<dbReference type="InterPro" id="IPR005119">
    <property type="entry name" value="LysR_subst-bd"/>
</dbReference>
<evidence type="ECO:0000256" key="4">
    <source>
        <dbReference type="ARBA" id="ARBA00023163"/>
    </source>
</evidence>
<dbReference type="SUPFAM" id="SSF53850">
    <property type="entry name" value="Periplasmic binding protein-like II"/>
    <property type="match status" value="1"/>
</dbReference>
<organism evidence="6 7">
    <name type="scientific">Pseudoprimorskyibacter insulae</name>
    <dbReference type="NCBI Taxonomy" id="1695997"/>
    <lineage>
        <taxon>Bacteria</taxon>
        <taxon>Pseudomonadati</taxon>
        <taxon>Pseudomonadota</taxon>
        <taxon>Alphaproteobacteria</taxon>
        <taxon>Rhodobacterales</taxon>
        <taxon>Paracoccaceae</taxon>
        <taxon>Pseudoprimorskyibacter</taxon>
    </lineage>
</organism>
<keyword evidence="3" id="KW-0238">DNA-binding</keyword>
<dbReference type="GO" id="GO:0003677">
    <property type="term" value="F:DNA binding"/>
    <property type="evidence" value="ECO:0007669"/>
    <property type="project" value="UniProtKB-KW"/>
</dbReference>
<dbReference type="Pfam" id="PF00126">
    <property type="entry name" value="HTH_1"/>
    <property type="match status" value="1"/>
</dbReference>
<reference evidence="7" key="1">
    <citation type="submission" date="2018-03" db="EMBL/GenBank/DDBJ databases">
        <authorList>
            <person name="Rodrigo-Torres L."/>
            <person name="Arahal R. D."/>
            <person name="Lucena T."/>
        </authorList>
    </citation>
    <scope>NUCLEOTIDE SEQUENCE [LARGE SCALE GENOMIC DNA]</scope>
    <source>
        <strain evidence="7">CECT 8871</strain>
    </source>
</reference>
<feature type="domain" description="HTH lysR-type" evidence="5">
    <location>
        <begin position="1"/>
        <end position="58"/>
    </location>
</feature>
<dbReference type="CDD" id="cd05466">
    <property type="entry name" value="PBP2_LTTR_substrate"/>
    <property type="match status" value="1"/>
</dbReference>
<sequence length="309" mass="33686">MNLRGLQLFRDIVLTGTLADAAERSNMSISAASRLLSQLEGQLGLALFSRSRRALALTEDGTLFYRQISSTLDALNEIPDIARQVATRGSRTLSIVAATPIANQLVVPPLARLRSTASETEFSLHVESRFAIESKVAAGGYDLGLISLPVENEIVPLDIVPLIRARLCVFLPKDHALARQETVTVDQIAGEDFVTLAANQRWRDRLDALLGAAGYRPNISHQTGSTVVTLEMARHGIGITLSDAVFSPPDDAGPMTLRPIEEDTWITYAAIHARDRHPPHADPFLDALSDHVERLRASSPETAQLLHLI</sequence>
<evidence type="ECO:0000256" key="3">
    <source>
        <dbReference type="ARBA" id="ARBA00023125"/>
    </source>
</evidence>
<dbReference type="Gene3D" id="3.40.190.290">
    <property type="match status" value="1"/>
</dbReference>
<dbReference type="GO" id="GO:0003700">
    <property type="term" value="F:DNA-binding transcription factor activity"/>
    <property type="evidence" value="ECO:0007669"/>
    <property type="project" value="InterPro"/>
</dbReference>
<dbReference type="OrthoDB" id="8479870at2"/>
<evidence type="ECO:0000313" key="6">
    <source>
        <dbReference type="EMBL" id="SPF81493.1"/>
    </source>
</evidence>
<keyword evidence="2" id="KW-0805">Transcription regulation</keyword>
<dbReference type="Proteomes" id="UP000244904">
    <property type="component" value="Unassembled WGS sequence"/>
</dbReference>
<protein>
    <submittedName>
        <fullName evidence="6">Hca operon transcriptional activator HcaR</fullName>
    </submittedName>
</protein>